<sequence length="303" mass="32354">MLRPVLAAILITFACLAEAEESAPPVATDVLEDAAATEEAADDDPQTICALIEAAAGTHRLPIDYFTRLIWKESSFRADAVSPKGAQGIAQFMPGTAALRKLTDPFDPIEAIPASAHYLRDLTDKFGNLGLAAAAYNSGERRVENWLADSGGLPFETRRYVVSITGRTAEEWKAPEPEIPAKPGTAAETGEGCLELAARLARPGAGAELVVRVDKADWAPWGVQVAGNFSLNRAMAAYSRQQQRFATVLGGQAPMVVRDVNRSRGNAPVFQIRVPAQTRDEAAGICERLQQAGGACLVLKTGR</sequence>
<dbReference type="CDD" id="cd00254">
    <property type="entry name" value="LT-like"/>
    <property type="match status" value="1"/>
</dbReference>
<comment type="similarity">
    <text evidence="1">Belongs to the transglycosylase Slt family.</text>
</comment>
<dbReference type="AlphaFoldDB" id="A0A1G6AWX5"/>
<name>A0A1G6AWX5_9HYPH</name>
<feature type="signal peptide" evidence="3">
    <location>
        <begin position="1"/>
        <end position="19"/>
    </location>
</feature>
<accession>A0A1G6AWX5</accession>
<dbReference type="RefSeq" id="WP_090875093.1">
    <property type="nucleotide sequence ID" value="NZ_FMXQ01000002.1"/>
</dbReference>
<reference evidence="5 6" key="1">
    <citation type="submission" date="2016-10" db="EMBL/GenBank/DDBJ databases">
        <authorList>
            <person name="de Groot N.N."/>
        </authorList>
    </citation>
    <scope>NUCLEOTIDE SEQUENCE [LARGE SCALE GENOMIC DNA]</scope>
    <source>
        <strain evidence="5 6">ATCC 35022</strain>
    </source>
</reference>
<evidence type="ECO:0000256" key="3">
    <source>
        <dbReference type="SAM" id="SignalP"/>
    </source>
</evidence>
<gene>
    <name evidence="5" type="ORF">SAMN02982931_00960</name>
</gene>
<protein>
    <submittedName>
        <fullName evidence="5">Sporulation related domain-containing protein</fullName>
    </submittedName>
</protein>
<feature type="domain" description="Transglycosylase SLT" evidence="4">
    <location>
        <begin position="51"/>
        <end position="152"/>
    </location>
</feature>
<evidence type="ECO:0000259" key="4">
    <source>
        <dbReference type="Pfam" id="PF01464"/>
    </source>
</evidence>
<keyword evidence="3" id="KW-0732">Signal</keyword>
<evidence type="ECO:0000256" key="1">
    <source>
        <dbReference type="ARBA" id="ARBA00007734"/>
    </source>
</evidence>
<dbReference type="PROSITE" id="PS51257">
    <property type="entry name" value="PROKAR_LIPOPROTEIN"/>
    <property type="match status" value="1"/>
</dbReference>
<evidence type="ECO:0000256" key="2">
    <source>
        <dbReference type="ARBA" id="ARBA00009387"/>
    </source>
</evidence>
<evidence type="ECO:0000313" key="6">
    <source>
        <dbReference type="Proteomes" id="UP000199071"/>
    </source>
</evidence>
<dbReference type="Proteomes" id="UP000199071">
    <property type="component" value="Unassembled WGS sequence"/>
</dbReference>
<evidence type="ECO:0000313" key="5">
    <source>
        <dbReference type="EMBL" id="SDB12824.1"/>
    </source>
</evidence>
<dbReference type="EMBL" id="FMXQ01000002">
    <property type="protein sequence ID" value="SDB12824.1"/>
    <property type="molecule type" value="Genomic_DNA"/>
</dbReference>
<dbReference type="PANTHER" id="PTHR37423:SF2">
    <property type="entry name" value="MEMBRANE-BOUND LYTIC MUREIN TRANSGLYCOSYLASE C"/>
    <property type="match status" value="1"/>
</dbReference>
<dbReference type="OrthoDB" id="9801695at2"/>
<dbReference type="Gene3D" id="1.10.530.10">
    <property type="match status" value="1"/>
</dbReference>
<dbReference type="Pfam" id="PF01464">
    <property type="entry name" value="SLT"/>
    <property type="match status" value="1"/>
</dbReference>
<feature type="chain" id="PRO_5011758006" evidence="3">
    <location>
        <begin position="20"/>
        <end position="303"/>
    </location>
</feature>
<proteinExistence type="inferred from homology"/>
<keyword evidence="6" id="KW-1185">Reference proteome</keyword>
<dbReference type="InterPro" id="IPR008258">
    <property type="entry name" value="Transglycosylase_SLT_dom_1"/>
</dbReference>
<dbReference type="PANTHER" id="PTHR37423">
    <property type="entry name" value="SOLUBLE LYTIC MUREIN TRANSGLYCOSYLASE-RELATED"/>
    <property type="match status" value="1"/>
</dbReference>
<comment type="similarity">
    <text evidence="2">Belongs to the virb1 family.</text>
</comment>
<dbReference type="SUPFAM" id="SSF53955">
    <property type="entry name" value="Lysozyme-like"/>
    <property type="match status" value="1"/>
</dbReference>
<dbReference type="STRING" id="665467.SAMN02982931_00960"/>
<organism evidence="5 6">
    <name type="scientific">Bauldia litoralis</name>
    <dbReference type="NCBI Taxonomy" id="665467"/>
    <lineage>
        <taxon>Bacteria</taxon>
        <taxon>Pseudomonadati</taxon>
        <taxon>Pseudomonadota</taxon>
        <taxon>Alphaproteobacteria</taxon>
        <taxon>Hyphomicrobiales</taxon>
        <taxon>Kaistiaceae</taxon>
        <taxon>Bauldia</taxon>
    </lineage>
</organism>
<dbReference type="InterPro" id="IPR023346">
    <property type="entry name" value="Lysozyme-like_dom_sf"/>
</dbReference>